<protein>
    <submittedName>
        <fullName evidence="2">Biotin synthase</fullName>
    </submittedName>
</protein>
<reference evidence="3" key="1">
    <citation type="journal article" date="2019" name="Curr. Biol.">
        <title>Genome Sequence of Striga asiatica Provides Insight into the Evolution of Plant Parasitism.</title>
        <authorList>
            <person name="Yoshida S."/>
            <person name="Kim S."/>
            <person name="Wafula E.K."/>
            <person name="Tanskanen J."/>
            <person name="Kim Y.M."/>
            <person name="Honaas L."/>
            <person name="Yang Z."/>
            <person name="Spallek T."/>
            <person name="Conn C.E."/>
            <person name="Ichihashi Y."/>
            <person name="Cheong K."/>
            <person name="Cui S."/>
            <person name="Der J.P."/>
            <person name="Gundlach H."/>
            <person name="Jiao Y."/>
            <person name="Hori C."/>
            <person name="Ishida J.K."/>
            <person name="Kasahara H."/>
            <person name="Kiba T."/>
            <person name="Kim M.S."/>
            <person name="Koo N."/>
            <person name="Laohavisit A."/>
            <person name="Lee Y.H."/>
            <person name="Lumba S."/>
            <person name="McCourt P."/>
            <person name="Mortimer J.C."/>
            <person name="Mutuku J.M."/>
            <person name="Nomura T."/>
            <person name="Sasaki-Sekimoto Y."/>
            <person name="Seto Y."/>
            <person name="Wang Y."/>
            <person name="Wakatake T."/>
            <person name="Sakakibara H."/>
            <person name="Demura T."/>
            <person name="Yamaguchi S."/>
            <person name="Yoneyama K."/>
            <person name="Manabe R.I."/>
            <person name="Nelson D.C."/>
            <person name="Schulman A.H."/>
            <person name="Timko M.P."/>
            <person name="dePamphilis C.W."/>
            <person name="Choi D."/>
            <person name="Shirasu K."/>
        </authorList>
    </citation>
    <scope>NUCLEOTIDE SEQUENCE [LARGE SCALE GENOMIC DNA]</scope>
    <source>
        <strain evidence="3">cv. UVA1</strain>
    </source>
</reference>
<feature type="region of interest" description="Disordered" evidence="1">
    <location>
        <begin position="53"/>
        <end position="96"/>
    </location>
</feature>
<dbReference type="Proteomes" id="UP000325081">
    <property type="component" value="Unassembled WGS sequence"/>
</dbReference>
<evidence type="ECO:0000256" key="1">
    <source>
        <dbReference type="SAM" id="MobiDB-lite"/>
    </source>
</evidence>
<accession>A0A5A7RFL5</accession>
<name>A0A5A7RFL5_STRAF</name>
<proteinExistence type="predicted"/>
<keyword evidence="3" id="KW-1185">Reference proteome</keyword>
<evidence type="ECO:0000313" key="3">
    <source>
        <dbReference type="Proteomes" id="UP000325081"/>
    </source>
</evidence>
<dbReference type="AlphaFoldDB" id="A0A5A7RFL5"/>
<organism evidence="2 3">
    <name type="scientific">Striga asiatica</name>
    <name type="common">Asiatic witchweed</name>
    <name type="synonym">Buchnera asiatica</name>
    <dbReference type="NCBI Taxonomy" id="4170"/>
    <lineage>
        <taxon>Eukaryota</taxon>
        <taxon>Viridiplantae</taxon>
        <taxon>Streptophyta</taxon>
        <taxon>Embryophyta</taxon>
        <taxon>Tracheophyta</taxon>
        <taxon>Spermatophyta</taxon>
        <taxon>Magnoliopsida</taxon>
        <taxon>eudicotyledons</taxon>
        <taxon>Gunneridae</taxon>
        <taxon>Pentapetalae</taxon>
        <taxon>asterids</taxon>
        <taxon>lamiids</taxon>
        <taxon>Lamiales</taxon>
        <taxon>Orobanchaceae</taxon>
        <taxon>Buchnereae</taxon>
        <taxon>Striga</taxon>
    </lineage>
</organism>
<sequence>MPDLVHRHRLQIHRRERRPAEKIPVHHPALVAVQVAPPRRRRERYPVERLPVTVLPREKPDPDVRPAAGRRLDERQRGNLRPPFESPGEDRPDLVRQPVRRIEGVSQLAPAGGPPRPVWEEGVVGHRGVGGASAAAAHGGGAVDDVGVSASGLMATAWLFMKSSLNQGA</sequence>
<gene>
    <name evidence="2" type="ORF">STAS_33670</name>
</gene>
<comment type="caution">
    <text evidence="2">The sequence shown here is derived from an EMBL/GenBank/DDBJ whole genome shotgun (WGS) entry which is preliminary data.</text>
</comment>
<dbReference type="EMBL" id="BKCP01012403">
    <property type="protein sequence ID" value="GER55968.1"/>
    <property type="molecule type" value="Genomic_DNA"/>
</dbReference>
<feature type="region of interest" description="Disordered" evidence="1">
    <location>
        <begin position="1"/>
        <end position="25"/>
    </location>
</feature>
<feature type="compositionally biased region" description="Basic and acidic residues" evidence="1">
    <location>
        <begin position="56"/>
        <end position="77"/>
    </location>
</feature>
<evidence type="ECO:0000313" key="2">
    <source>
        <dbReference type="EMBL" id="GER55968.1"/>
    </source>
</evidence>
<feature type="compositionally biased region" description="Basic residues" evidence="1">
    <location>
        <begin position="1"/>
        <end position="17"/>
    </location>
</feature>